<evidence type="ECO:0000259" key="4">
    <source>
        <dbReference type="Pfam" id="PF01915"/>
    </source>
</evidence>
<evidence type="ECO:0000313" key="7">
    <source>
        <dbReference type="Proteomes" id="UP000548867"/>
    </source>
</evidence>
<proteinExistence type="predicted"/>
<dbReference type="InterPro" id="IPR036962">
    <property type="entry name" value="Glyco_hydro_3_N_sf"/>
</dbReference>
<dbReference type="Gene3D" id="3.20.20.300">
    <property type="entry name" value="Glycoside hydrolase, family 3, N-terminal domain"/>
    <property type="match status" value="1"/>
</dbReference>
<keyword evidence="7" id="KW-1185">Reference proteome</keyword>
<dbReference type="InterPro" id="IPR051915">
    <property type="entry name" value="Cellulose_Degrad_GH3"/>
</dbReference>
<dbReference type="InterPro" id="IPR017853">
    <property type="entry name" value="GH"/>
</dbReference>
<accession>A0A7W6CJ55</accession>
<dbReference type="GO" id="GO:0008422">
    <property type="term" value="F:beta-glucosidase activity"/>
    <property type="evidence" value="ECO:0007669"/>
    <property type="project" value="UniProtKB-EC"/>
</dbReference>
<sequence>MNRQWARKGLICGLSLAAVAMGMPVAAQTQEQNQQTQRIADLLAHMSVEHKVAQLIEPDIGSITPEDMRRYRFGTILNGGNSGPGGNDKALAPAWLALADTMYRAGTEPLPSGEPVIPPFWGTDAVHGHNNIIGATLFPHNIGLGAAHDPALVQRIGAATAEEIAVTGIDWAFAPTLAVVKDTRWGRSYESFSEDPALVARMGMAEVEGLQGKLGSKDFLNQRHVLASIKHFFADGGTGGVDQGDTRGDLNTTIATHASAYVPAIKAGAQTVMASFSSINGEKMHGNKALLTDLLRGKMGFDGLLVGDWNAHGQVPGCSNGDCPKSLLAGLDVFMVPNDWRALYDNLLREVRDGTVPMARLDEAVGRVLRVKLRDGLFDKPAPAQRELAGQWGLLGSPDHRAVAREAVAKSLVLLKNNGVLPIKSSARILVAGHAADNIAQAAGGWTITWQGGGDLTNADFPGATSIYGGIAKAAGKATLSSDGSYSARPDVAIVVFGEQPYAEFVGDRPDHALHDEEGLKLLRKFKAAHIPTVAVLLSGRPLWVNRELALADAFVAAWLPGSEGEGIADVLIGGKTDFSGRLPFHWPAACDDNGKPLFSVNYGGSYRQPAPRLPVLGQTCAALNASASGTFEVFHKRLAAGVDASIREGADETLLHGFVGAGKQLSVLGFDYSAQEDARELIWKGPADLRLSWPIANMKPFAGATSGEVVLRYTIDQAPSGPVTLTGITETGAGGTQVDLAPTLRAAAGRGWQTARIPLACLAGKAGGGIAGVDLNVAAPLGMKIATIEVRPGGAATSCTEAKF</sequence>
<name>A0A7W6CJ55_9SPHN</name>
<dbReference type="RefSeq" id="WP_246405196.1">
    <property type="nucleotide sequence ID" value="NZ_JACIDX010000025.1"/>
</dbReference>
<dbReference type="InterPro" id="IPR001764">
    <property type="entry name" value="Glyco_hydro_3_N"/>
</dbReference>
<evidence type="ECO:0000313" key="6">
    <source>
        <dbReference type="EMBL" id="MBB3957513.1"/>
    </source>
</evidence>
<evidence type="ECO:0000259" key="5">
    <source>
        <dbReference type="Pfam" id="PF18559"/>
    </source>
</evidence>
<keyword evidence="2" id="KW-0732">Signal</keyword>
<keyword evidence="6" id="KW-0326">Glycosidase</keyword>
<dbReference type="Proteomes" id="UP000548867">
    <property type="component" value="Unassembled WGS sequence"/>
</dbReference>
<dbReference type="AlphaFoldDB" id="A0A7W6CJ55"/>
<protein>
    <submittedName>
        <fullName evidence="6">Beta-glucosidase</fullName>
        <ecNumber evidence="6">3.2.1.21</ecNumber>
    </submittedName>
</protein>
<dbReference type="PANTHER" id="PTHR30620">
    <property type="entry name" value="PERIPLASMIC BETA-GLUCOSIDASE-RELATED"/>
    <property type="match status" value="1"/>
</dbReference>
<dbReference type="PANTHER" id="PTHR30620:SF77">
    <property type="entry name" value="LYSOSOMAL BETA GLUCOSIDASE-LIKE"/>
    <property type="match status" value="1"/>
</dbReference>
<dbReference type="Pfam" id="PF18559">
    <property type="entry name" value="Exop_C"/>
    <property type="match status" value="1"/>
</dbReference>
<dbReference type="Gene3D" id="2.60.120.430">
    <property type="entry name" value="Galactose-binding lectin"/>
    <property type="match status" value="1"/>
</dbReference>
<dbReference type="SUPFAM" id="SSF51445">
    <property type="entry name" value="(Trans)glycosidases"/>
    <property type="match status" value="1"/>
</dbReference>
<evidence type="ECO:0000259" key="3">
    <source>
        <dbReference type="Pfam" id="PF00933"/>
    </source>
</evidence>
<feature type="domain" description="Glycoside hydrolase family 3 N-terminal" evidence="3">
    <location>
        <begin position="48"/>
        <end position="371"/>
    </location>
</feature>
<dbReference type="InterPro" id="IPR041443">
    <property type="entry name" value="Exop_C"/>
</dbReference>
<dbReference type="Pfam" id="PF00933">
    <property type="entry name" value="Glyco_hydro_3"/>
    <property type="match status" value="1"/>
</dbReference>
<keyword evidence="1 6" id="KW-0378">Hydrolase</keyword>
<feature type="domain" description="ExoP galactose-binding-like" evidence="5">
    <location>
        <begin position="647"/>
        <end position="766"/>
    </location>
</feature>
<evidence type="ECO:0000256" key="2">
    <source>
        <dbReference type="SAM" id="SignalP"/>
    </source>
</evidence>
<gene>
    <name evidence="6" type="ORF">GGR38_004487</name>
</gene>
<dbReference type="InterPro" id="IPR036881">
    <property type="entry name" value="Glyco_hydro_3_C_sf"/>
</dbReference>
<dbReference type="PRINTS" id="PR00133">
    <property type="entry name" value="GLHYDRLASE3"/>
</dbReference>
<organism evidence="6 7">
    <name type="scientific">Novosphingobium sediminicola</name>
    <dbReference type="NCBI Taxonomy" id="563162"/>
    <lineage>
        <taxon>Bacteria</taxon>
        <taxon>Pseudomonadati</taxon>
        <taxon>Pseudomonadota</taxon>
        <taxon>Alphaproteobacteria</taxon>
        <taxon>Sphingomonadales</taxon>
        <taxon>Sphingomonadaceae</taxon>
        <taxon>Novosphingobium</taxon>
    </lineage>
</organism>
<reference evidence="6 7" key="1">
    <citation type="submission" date="2020-08" db="EMBL/GenBank/DDBJ databases">
        <title>Genomic Encyclopedia of Type Strains, Phase IV (KMG-IV): sequencing the most valuable type-strain genomes for metagenomic binning, comparative biology and taxonomic classification.</title>
        <authorList>
            <person name="Goeker M."/>
        </authorList>
    </citation>
    <scope>NUCLEOTIDE SEQUENCE [LARGE SCALE GENOMIC DNA]</scope>
    <source>
        <strain evidence="6 7">DSM 27057</strain>
    </source>
</reference>
<dbReference type="EMBL" id="JACIDX010000025">
    <property type="protein sequence ID" value="MBB3957513.1"/>
    <property type="molecule type" value="Genomic_DNA"/>
</dbReference>
<feature type="chain" id="PRO_5031133674" evidence="2">
    <location>
        <begin position="28"/>
        <end position="805"/>
    </location>
</feature>
<dbReference type="InterPro" id="IPR002772">
    <property type="entry name" value="Glyco_hydro_3_C"/>
</dbReference>
<dbReference type="Pfam" id="PF01915">
    <property type="entry name" value="Glyco_hydro_3_C"/>
    <property type="match status" value="1"/>
</dbReference>
<evidence type="ECO:0000256" key="1">
    <source>
        <dbReference type="ARBA" id="ARBA00022801"/>
    </source>
</evidence>
<feature type="signal peptide" evidence="2">
    <location>
        <begin position="1"/>
        <end position="27"/>
    </location>
</feature>
<dbReference type="GO" id="GO:0009251">
    <property type="term" value="P:glucan catabolic process"/>
    <property type="evidence" value="ECO:0007669"/>
    <property type="project" value="TreeGrafter"/>
</dbReference>
<dbReference type="Gene3D" id="3.40.50.1700">
    <property type="entry name" value="Glycoside hydrolase family 3 C-terminal domain"/>
    <property type="match status" value="1"/>
</dbReference>
<comment type="caution">
    <text evidence="6">The sequence shown here is derived from an EMBL/GenBank/DDBJ whole genome shotgun (WGS) entry which is preliminary data.</text>
</comment>
<dbReference type="EC" id="3.2.1.21" evidence="6"/>
<dbReference type="SUPFAM" id="SSF52279">
    <property type="entry name" value="Beta-D-glucan exohydrolase, C-terminal domain"/>
    <property type="match status" value="1"/>
</dbReference>
<feature type="domain" description="Glycoside hydrolase family 3 C-terminal" evidence="4">
    <location>
        <begin position="412"/>
        <end position="601"/>
    </location>
</feature>